<proteinExistence type="predicted"/>
<dbReference type="Proteomes" id="UP000319004">
    <property type="component" value="Chromosome"/>
</dbReference>
<reference evidence="2 3" key="1">
    <citation type="submission" date="2019-03" db="EMBL/GenBank/DDBJ databases">
        <title>Deep-cultivation of Planctomycetes and their phenomic and genomic characterization uncovers novel biology.</title>
        <authorList>
            <person name="Wiegand S."/>
            <person name="Jogler M."/>
            <person name="Boedeker C."/>
            <person name="Pinto D."/>
            <person name="Vollmers J."/>
            <person name="Rivas-Marin E."/>
            <person name="Kohn T."/>
            <person name="Peeters S.H."/>
            <person name="Heuer A."/>
            <person name="Rast P."/>
            <person name="Oberbeckmann S."/>
            <person name="Bunk B."/>
            <person name="Jeske O."/>
            <person name="Meyerdierks A."/>
            <person name="Storesund J.E."/>
            <person name="Kallscheuer N."/>
            <person name="Luecker S."/>
            <person name="Lage O.M."/>
            <person name="Pohl T."/>
            <person name="Merkel B.J."/>
            <person name="Hornburger P."/>
            <person name="Mueller R.-W."/>
            <person name="Bruemmer F."/>
            <person name="Labrenz M."/>
            <person name="Spormann A.M."/>
            <person name="Op den Camp H."/>
            <person name="Overmann J."/>
            <person name="Amann R."/>
            <person name="Jetten M.S.M."/>
            <person name="Mascher T."/>
            <person name="Medema M.H."/>
            <person name="Devos D.P."/>
            <person name="Kaster A.-K."/>
            <person name="Ovreas L."/>
            <person name="Rohde M."/>
            <person name="Galperin M.Y."/>
            <person name="Jogler C."/>
        </authorList>
    </citation>
    <scope>NUCLEOTIDE SEQUENCE [LARGE SCALE GENOMIC DNA]</scope>
    <source>
        <strain evidence="2 3">Enr13</strain>
    </source>
</reference>
<dbReference type="InterPro" id="IPR029024">
    <property type="entry name" value="TerB-like"/>
</dbReference>
<evidence type="ECO:0000259" key="1">
    <source>
        <dbReference type="Pfam" id="PF05099"/>
    </source>
</evidence>
<keyword evidence="3" id="KW-1185">Reference proteome</keyword>
<dbReference type="SUPFAM" id="SSF158682">
    <property type="entry name" value="TerB-like"/>
    <property type="match status" value="1"/>
</dbReference>
<dbReference type="EMBL" id="CP037423">
    <property type="protein sequence ID" value="QDV41854.1"/>
    <property type="molecule type" value="Genomic_DNA"/>
</dbReference>
<dbReference type="InterPro" id="IPR007791">
    <property type="entry name" value="DjlA_N"/>
</dbReference>
<gene>
    <name evidence="2" type="ORF">Enr13x_16970</name>
</gene>
<dbReference type="RefSeq" id="WP_145385528.1">
    <property type="nucleotide sequence ID" value="NZ_CP037423.1"/>
</dbReference>
<evidence type="ECO:0000313" key="3">
    <source>
        <dbReference type="Proteomes" id="UP000319004"/>
    </source>
</evidence>
<organism evidence="2 3">
    <name type="scientific">Stieleria neptunia</name>
    <dbReference type="NCBI Taxonomy" id="2527979"/>
    <lineage>
        <taxon>Bacteria</taxon>
        <taxon>Pseudomonadati</taxon>
        <taxon>Planctomycetota</taxon>
        <taxon>Planctomycetia</taxon>
        <taxon>Pirellulales</taxon>
        <taxon>Pirellulaceae</taxon>
        <taxon>Stieleria</taxon>
    </lineage>
</organism>
<dbReference type="Pfam" id="PF05099">
    <property type="entry name" value="TerB"/>
    <property type="match status" value="1"/>
</dbReference>
<dbReference type="Gene3D" id="1.10.3680.10">
    <property type="entry name" value="TerB-like"/>
    <property type="match status" value="1"/>
</dbReference>
<protein>
    <submittedName>
        <fullName evidence="2">Tellurite resistance protein TerB</fullName>
    </submittedName>
</protein>
<evidence type="ECO:0000313" key="2">
    <source>
        <dbReference type="EMBL" id="QDV41854.1"/>
    </source>
</evidence>
<accession>A0A518HLX5</accession>
<name>A0A518HLX5_9BACT</name>
<dbReference type="KEGG" id="snep:Enr13x_16970"/>
<feature type="domain" description="Co-chaperone DjlA N-terminal" evidence="1">
    <location>
        <begin position="92"/>
        <end position="199"/>
    </location>
</feature>
<dbReference type="OrthoDB" id="1261251at2"/>
<sequence>MILIGTMNLTRTRQSGQFYCPTCRCAQEYRLRSRRPFLTLYFIPVVPIGAAEWFVDCRGCRDKWDPTVLQMDQREHEQVQAEQFQREALRSAVLVVLADDQISGTEVKVLQQIAQQLLGRAIDREELGELCSIAQQNKIRAANYVMTVSRRWSEAQKSEALQAMFLAATAEGKMEGASLKVMTQMRDILDLTEQEYQAAIEAALQRELVE</sequence>
<dbReference type="AlphaFoldDB" id="A0A518HLX5"/>